<feature type="transmembrane region" description="Helical" evidence="1">
    <location>
        <begin position="252"/>
        <end position="273"/>
    </location>
</feature>
<keyword evidence="1" id="KW-1133">Transmembrane helix</keyword>
<evidence type="ECO:0000256" key="1">
    <source>
        <dbReference type="SAM" id="Phobius"/>
    </source>
</evidence>
<comment type="caution">
    <text evidence="3">The sequence shown here is derived from an EMBL/GenBank/DDBJ whole genome shotgun (WGS) entry which is preliminary data.</text>
</comment>
<protein>
    <recommendedName>
        <fullName evidence="2">CAAX prenyl protease 2/Lysostaphin resistance protein A-like domain-containing protein</fullName>
    </recommendedName>
</protein>
<proteinExistence type="predicted"/>
<keyword evidence="1" id="KW-0812">Transmembrane</keyword>
<keyword evidence="4" id="KW-1185">Reference proteome</keyword>
<feature type="transmembrane region" description="Helical" evidence="1">
    <location>
        <begin position="129"/>
        <end position="150"/>
    </location>
</feature>
<reference evidence="3" key="2">
    <citation type="journal article" date="2023" name="ISME Commun">
        <title>Characterization of a bloom-associated alphaproteobacterial lineage, 'Candidatus Phycosocius': insights into freshwater algal-bacterial interactions.</title>
        <authorList>
            <person name="Tanabe Y."/>
            <person name="Yamaguchi H."/>
            <person name="Yoshida M."/>
            <person name="Kai A."/>
            <person name="Okazaki Y."/>
        </authorList>
    </citation>
    <scope>NUCLEOTIDE SEQUENCE</scope>
    <source>
        <strain evidence="3">BOTRYCO-1</strain>
    </source>
</reference>
<feature type="transmembrane region" description="Helical" evidence="1">
    <location>
        <begin position="12"/>
        <end position="34"/>
    </location>
</feature>
<dbReference type="Proteomes" id="UP001161064">
    <property type="component" value="Unassembled WGS sequence"/>
</dbReference>
<dbReference type="RefSeq" id="WP_284360443.1">
    <property type="nucleotide sequence ID" value="NZ_BPFZ01000010.1"/>
</dbReference>
<evidence type="ECO:0000313" key="4">
    <source>
        <dbReference type="Proteomes" id="UP001161064"/>
    </source>
</evidence>
<feature type="transmembrane region" description="Helical" evidence="1">
    <location>
        <begin position="196"/>
        <end position="213"/>
    </location>
</feature>
<gene>
    <name evidence="3" type="ORF">PsB1_1668</name>
</gene>
<evidence type="ECO:0000313" key="3">
    <source>
        <dbReference type="EMBL" id="GIU67514.1"/>
    </source>
</evidence>
<feature type="transmembrane region" description="Helical" evidence="1">
    <location>
        <begin position="54"/>
        <end position="75"/>
    </location>
</feature>
<dbReference type="PANTHER" id="PTHR39430:SF1">
    <property type="entry name" value="PROTEASE"/>
    <property type="match status" value="1"/>
</dbReference>
<sequence>MTKNPTKVARRSMGITILAGISVFVVWQLSLLQLQSVANFLQLQNLAQGAPREAALALLVMVGGFAPAYLALIAWRFWGEKRQVLSLFTGQRQFRWGLTLAAGSAMVALSFVSSALVNSDSLDPFSERLVAFSILDWMMLALAYGVGTVVQASFEEVFVRGWLLQHVAPIFGHAFWAVLITSLVFCALHFGAPGWFTYALTFAMGLAFGYSVVRLNGLEAAIGAHVGNNFVSALFGGAMVSGNPETISVQEGLAYGLYLVGFLGLVEIWARLLPSGRNP</sequence>
<feature type="transmembrane region" description="Helical" evidence="1">
    <location>
        <begin position="96"/>
        <end position="117"/>
    </location>
</feature>
<feature type="transmembrane region" description="Helical" evidence="1">
    <location>
        <begin position="220"/>
        <end position="240"/>
    </location>
</feature>
<feature type="transmembrane region" description="Helical" evidence="1">
    <location>
        <begin position="170"/>
        <end position="190"/>
    </location>
</feature>
<dbReference type="Pfam" id="PF02517">
    <property type="entry name" value="Rce1-like"/>
    <property type="match status" value="1"/>
</dbReference>
<accession>A0ABQ4PWR4</accession>
<organism evidence="3 4">
    <name type="scientific">Candidatus Phycosocius spiralis</name>
    <dbReference type="NCBI Taxonomy" id="2815099"/>
    <lineage>
        <taxon>Bacteria</taxon>
        <taxon>Pseudomonadati</taxon>
        <taxon>Pseudomonadota</taxon>
        <taxon>Alphaproteobacteria</taxon>
        <taxon>Caulobacterales</taxon>
        <taxon>Caulobacterales incertae sedis</taxon>
        <taxon>Candidatus Phycosocius</taxon>
    </lineage>
</organism>
<reference evidence="3" key="1">
    <citation type="submission" date="2021-05" db="EMBL/GenBank/DDBJ databases">
        <authorList>
            <person name="Tanabe Y."/>
        </authorList>
    </citation>
    <scope>NUCLEOTIDE SEQUENCE</scope>
    <source>
        <strain evidence="3">BOTRYCO-1</strain>
    </source>
</reference>
<dbReference type="EMBL" id="BPFZ01000010">
    <property type="protein sequence ID" value="GIU67514.1"/>
    <property type="molecule type" value="Genomic_DNA"/>
</dbReference>
<feature type="domain" description="CAAX prenyl protease 2/Lysostaphin resistance protein A-like" evidence="2">
    <location>
        <begin position="141"/>
        <end position="231"/>
    </location>
</feature>
<evidence type="ECO:0000259" key="2">
    <source>
        <dbReference type="Pfam" id="PF02517"/>
    </source>
</evidence>
<keyword evidence="1" id="KW-0472">Membrane</keyword>
<dbReference type="InterPro" id="IPR003675">
    <property type="entry name" value="Rce1/LyrA-like_dom"/>
</dbReference>
<name>A0ABQ4PWR4_9PROT</name>
<dbReference type="PANTHER" id="PTHR39430">
    <property type="entry name" value="MEMBRANE-ASSOCIATED PROTEASE-RELATED"/>
    <property type="match status" value="1"/>
</dbReference>